<evidence type="ECO:0000313" key="1">
    <source>
        <dbReference type="EMBL" id="WBP85290.1"/>
    </source>
</evidence>
<protein>
    <submittedName>
        <fullName evidence="1">Uncharacterized protein</fullName>
    </submittedName>
</protein>
<reference evidence="2" key="1">
    <citation type="submission" date="2022-12" db="EMBL/GenBank/DDBJ databases">
        <authorList>
            <person name="Mo P."/>
        </authorList>
    </citation>
    <scope>NUCLEOTIDE SEQUENCE [LARGE SCALE GENOMIC DNA]</scope>
    <source>
        <strain evidence="2">HUAS 3-15</strain>
    </source>
</reference>
<sequence length="167" mass="16921">MSWAGLPGVPGLGEDGADSVAGGPSGYDGDVLAAVAACTARAAAWVGQLADRQPDPAHGRVLHQFAEAVARVGSDLDPGDGYLGGVDWQTRSHLDGYVLLGARRSHPPVDLAVIEAVAVGAVAALALALPAAAMFDVADLPRVCGLIDQALAAGRACRQQHRGAGWQ</sequence>
<gene>
    <name evidence="1" type="ORF">O1G21_05060</name>
</gene>
<proteinExistence type="predicted"/>
<dbReference type="EMBL" id="CP115450">
    <property type="protein sequence ID" value="WBP85290.1"/>
    <property type="molecule type" value="Genomic_DNA"/>
</dbReference>
<dbReference type="RefSeq" id="WP_270141141.1">
    <property type="nucleotide sequence ID" value="NZ_CP115450.1"/>
</dbReference>
<organism evidence="1 2">
    <name type="scientific">Kitasatospora cathayae</name>
    <dbReference type="NCBI Taxonomy" id="3004092"/>
    <lineage>
        <taxon>Bacteria</taxon>
        <taxon>Bacillati</taxon>
        <taxon>Actinomycetota</taxon>
        <taxon>Actinomycetes</taxon>
        <taxon>Kitasatosporales</taxon>
        <taxon>Streptomycetaceae</taxon>
        <taxon>Kitasatospora</taxon>
    </lineage>
</organism>
<evidence type="ECO:0000313" key="2">
    <source>
        <dbReference type="Proteomes" id="UP001212821"/>
    </source>
</evidence>
<name>A0ABY7PXZ1_9ACTN</name>
<dbReference type="Proteomes" id="UP001212821">
    <property type="component" value="Chromosome"/>
</dbReference>
<keyword evidence="2" id="KW-1185">Reference proteome</keyword>
<accession>A0ABY7PXZ1</accession>